<comment type="caution">
    <text evidence="1">The sequence shown here is derived from an EMBL/GenBank/DDBJ whole genome shotgun (WGS) entry which is preliminary data.</text>
</comment>
<dbReference type="Proteomes" id="UP001224392">
    <property type="component" value="Unassembled WGS sequence"/>
</dbReference>
<name>A0ABQ6LWQ8_9GAMM</name>
<accession>A0ABQ6LWQ8</accession>
<evidence type="ECO:0000313" key="2">
    <source>
        <dbReference type="Proteomes" id="UP001224392"/>
    </source>
</evidence>
<organism evidence="1 2">
    <name type="scientific">Biformimicrobium ophioploci</name>
    <dbReference type="NCBI Taxonomy" id="3036711"/>
    <lineage>
        <taxon>Bacteria</taxon>
        <taxon>Pseudomonadati</taxon>
        <taxon>Pseudomonadota</taxon>
        <taxon>Gammaproteobacteria</taxon>
        <taxon>Cellvibrionales</taxon>
        <taxon>Microbulbiferaceae</taxon>
        <taxon>Biformimicrobium</taxon>
    </lineage>
</organism>
<dbReference type="RefSeq" id="WP_285763068.1">
    <property type="nucleotide sequence ID" value="NZ_BSYJ01000002.1"/>
</dbReference>
<sequence>MTETIAPLNKEKHGKLRVVQKPYLGHIDKQHLLPVVVAEFSRVATEMPIVFVKHSETGEFRVVAVTGLKTGENLFISDDGWTGGYVPRCAGNYPFVLIPRQAEGEEEQFMVAINEGSEIFSENEGEALFSEDGEETEYLKARKEYLLAHLENERMTQAFTKFVVDKGLLEERNLSFEVKGEKIGINGIYVIDEKKLNELDDETFGDMRKRGLLGPIYTHLVSLNQLPMLGRKMATA</sequence>
<evidence type="ECO:0000313" key="1">
    <source>
        <dbReference type="EMBL" id="GMG86531.1"/>
    </source>
</evidence>
<dbReference type="InterPro" id="IPR010836">
    <property type="entry name" value="SapC"/>
</dbReference>
<dbReference type="EMBL" id="BSYJ01000002">
    <property type="protein sequence ID" value="GMG86531.1"/>
    <property type="molecule type" value="Genomic_DNA"/>
</dbReference>
<protein>
    <submittedName>
        <fullName evidence="1">SapC family protein</fullName>
    </submittedName>
</protein>
<reference evidence="1 2" key="1">
    <citation type="submission" date="2023-04" db="EMBL/GenBank/DDBJ databases">
        <title>Marinobulbifer ophiurae gen. nov., sp. Nov., isolate from tissue of brittle star Ophioplocus japonicus.</title>
        <authorList>
            <person name="Kawano K."/>
            <person name="Sawayama S."/>
            <person name="Nakagawa S."/>
        </authorList>
    </citation>
    <scope>NUCLEOTIDE SEQUENCE [LARGE SCALE GENOMIC DNA]</scope>
    <source>
        <strain evidence="1 2">NKW57</strain>
    </source>
</reference>
<keyword evidence="2" id="KW-1185">Reference proteome</keyword>
<proteinExistence type="predicted"/>
<gene>
    <name evidence="1" type="ORF">MNKW57_08520</name>
</gene>
<dbReference type="Pfam" id="PF07277">
    <property type="entry name" value="SapC"/>
    <property type="match status" value="1"/>
</dbReference>